<dbReference type="AlphaFoldDB" id="A0ABD1N563"/>
<keyword evidence="5" id="KW-1133">Transmembrane helix</keyword>
<dbReference type="PANTHER" id="PTHR15415">
    <property type="entry name" value="MITOFILIN"/>
    <property type="match status" value="1"/>
</dbReference>
<proteinExistence type="inferred from homology"/>
<keyword evidence="7" id="KW-0472">Membrane</keyword>
<keyword evidence="3" id="KW-0812">Transmembrane</keyword>
<evidence type="ECO:0000256" key="2">
    <source>
        <dbReference type="ARBA" id="ARBA00010877"/>
    </source>
</evidence>
<comment type="similarity">
    <text evidence="2">Belongs to the MICOS complex subunit Mic60 family.</text>
</comment>
<keyword evidence="11" id="KW-1185">Reference proteome</keyword>
<name>A0ABD1N563_9FABA</name>
<dbReference type="EMBL" id="JBGMDY010000002">
    <property type="protein sequence ID" value="KAL2343021.1"/>
    <property type="molecule type" value="Genomic_DNA"/>
</dbReference>
<gene>
    <name evidence="10" type="ORF">Fmac_004306</name>
</gene>
<evidence type="ECO:0000256" key="5">
    <source>
        <dbReference type="ARBA" id="ARBA00022989"/>
    </source>
</evidence>
<feature type="compositionally biased region" description="Low complexity" evidence="9">
    <location>
        <begin position="164"/>
        <end position="178"/>
    </location>
</feature>
<feature type="region of interest" description="Disordered" evidence="9">
    <location>
        <begin position="164"/>
        <end position="183"/>
    </location>
</feature>
<keyword evidence="4" id="KW-0999">Mitochondrion inner membrane</keyword>
<evidence type="ECO:0000256" key="1">
    <source>
        <dbReference type="ARBA" id="ARBA00004273"/>
    </source>
</evidence>
<keyword evidence="8" id="KW-0175">Coiled coil</keyword>
<comment type="caution">
    <text evidence="10">The sequence shown here is derived from an EMBL/GenBank/DDBJ whole genome shotgun (WGS) entry which is preliminary data.</text>
</comment>
<feature type="coiled-coil region" evidence="8">
    <location>
        <begin position="480"/>
        <end position="578"/>
    </location>
</feature>
<comment type="subcellular location">
    <subcellularLocation>
        <location evidence="1">Mitochondrion inner membrane</location>
    </subcellularLocation>
</comment>
<evidence type="ECO:0000313" key="11">
    <source>
        <dbReference type="Proteomes" id="UP001603857"/>
    </source>
</evidence>
<dbReference type="GO" id="GO:0005743">
    <property type="term" value="C:mitochondrial inner membrane"/>
    <property type="evidence" value="ECO:0007669"/>
    <property type="project" value="UniProtKB-SubCell"/>
</dbReference>
<dbReference type="PANTHER" id="PTHR15415:SF7">
    <property type="entry name" value="MICOS COMPLEX SUBUNIT MIC60"/>
    <property type="match status" value="1"/>
</dbReference>
<keyword evidence="6" id="KW-0496">Mitochondrion</keyword>
<evidence type="ECO:0000256" key="8">
    <source>
        <dbReference type="SAM" id="Coils"/>
    </source>
</evidence>
<evidence type="ECO:0000256" key="4">
    <source>
        <dbReference type="ARBA" id="ARBA00022792"/>
    </source>
</evidence>
<dbReference type="Pfam" id="PF09731">
    <property type="entry name" value="Mitofilin"/>
    <property type="match status" value="2"/>
</dbReference>
<accession>A0ABD1N563</accession>
<evidence type="ECO:0000313" key="10">
    <source>
        <dbReference type="EMBL" id="KAL2343021.1"/>
    </source>
</evidence>
<dbReference type="InterPro" id="IPR019133">
    <property type="entry name" value="MIC60"/>
</dbReference>
<feature type="region of interest" description="Disordered" evidence="9">
    <location>
        <begin position="289"/>
        <end position="314"/>
    </location>
</feature>
<dbReference type="Proteomes" id="UP001603857">
    <property type="component" value="Unassembled WGS sequence"/>
</dbReference>
<evidence type="ECO:0008006" key="12">
    <source>
        <dbReference type="Google" id="ProtNLM"/>
    </source>
</evidence>
<organism evidence="10 11">
    <name type="scientific">Flemingia macrophylla</name>
    <dbReference type="NCBI Taxonomy" id="520843"/>
    <lineage>
        <taxon>Eukaryota</taxon>
        <taxon>Viridiplantae</taxon>
        <taxon>Streptophyta</taxon>
        <taxon>Embryophyta</taxon>
        <taxon>Tracheophyta</taxon>
        <taxon>Spermatophyta</taxon>
        <taxon>Magnoliopsida</taxon>
        <taxon>eudicotyledons</taxon>
        <taxon>Gunneridae</taxon>
        <taxon>Pentapetalae</taxon>
        <taxon>rosids</taxon>
        <taxon>fabids</taxon>
        <taxon>Fabales</taxon>
        <taxon>Fabaceae</taxon>
        <taxon>Papilionoideae</taxon>
        <taxon>50 kb inversion clade</taxon>
        <taxon>NPAAA clade</taxon>
        <taxon>indigoferoid/millettioid clade</taxon>
        <taxon>Phaseoleae</taxon>
        <taxon>Flemingia</taxon>
    </lineage>
</organism>
<sequence>MAERDAPVLRRPTTTPAATSTTPLPRCPTHPSSTSATLPGRAAPSTFFLCFCGASSELCRRSSLEVDAQAADKRILHVEMDSGWHFGLSCRAYVDFLAFPLLSLFNIPSTLSLDPFHFFTLNLKTTAMFRRSILELSSRPTLRRNPRRFIYQIPLPLCSQKSFSTATKPGGASASGSPGKPPESNGTLSKFFIGSIALGAAFLAAYQTGYLDQYLKEQHSVPQETHVNATIEDLKSVQHSTDQLISPTEKFNNENPTVELAEQKVDAQFSQPETVVEDQVDKLIPVEDKSDISKDGTGAAIENQLPEYTPSSLTSDDLIKEPVVQSDGITGIKNTETDNDLRLEEGLQHVATSVQTNAVPDENGMKNTQPEQLVIQETQERRESASGKNIQQQPTLLEEYHLRNKSERNPATYMNTHGFTENSHFLEGQEALGGAMEDLKDGYVSKQGYVSEDGKLVLDFLQAIHAAEKRQADLDAHVFNEERKVLKEKYEKKLKEAAARELMLAEEAAMLDKELKRERAKAALAIKSLQERMEEKLKTELEQKEIETEFKLKKVQELAKAELNAAIANEKAAQIEKMAEANVNRALALEDALSKGLPIEKEIASLQSYLEGIDKDSVLDLVLSSLPEETRSNGTDTQLQLKHKASCVLLLFEDLVKFDALKGSVRHFSFFPPGGGGMLAHSLAHVASWLKVREDDQSGDGIESVINQVESYLAEGKLAEAADCLEESVRGTEAAEIVAGWVRQARNRAISEQGVLLLQSYANSLSLT</sequence>
<feature type="compositionally biased region" description="Low complexity" evidence="9">
    <location>
        <begin position="9"/>
        <end position="24"/>
    </location>
</feature>
<evidence type="ECO:0000256" key="3">
    <source>
        <dbReference type="ARBA" id="ARBA00022692"/>
    </source>
</evidence>
<reference evidence="10 11" key="1">
    <citation type="submission" date="2024-08" db="EMBL/GenBank/DDBJ databases">
        <title>Insights into the chromosomal genome structure of Flemingia macrophylla.</title>
        <authorList>
            <person name="Ding Y."/>
            <person name="Zhao Y."/>
            <person name="Bi W."/>
            <person name="Wu M."/>
            <person name="Zhao G."/>
            <person name="Gong Y."/>
            <person name="Li W."/>
            <person name="Zhang P."/>
        </authorList>
    </citation>
    <scope>NUCLEOTIDE SEQUENCE [LARGE SCALE GENOMIC DNA]</scope>
    <source>
        <strain evidence="10">DYQJB</strain>
        <tissue evidence="10">Leaf</tissue>
    </source>
</reference>
<protein>
    <recommendedName>
        <fullName evidence="12">MICOS complex subunit MIC60</fullName>
    </recommendedName>
</protein>
<evidence type="ECO:0000256" key="7">
    <source>
        <dbReference type="ARBA" id="ARBA00023136"/>
    </source>
</evidence>
<feature type="region of interest" description="Disordered" evidence="9">
    <location>
        <begin position="1"/>
        <end position="38"/>
    </location>
</feature>
<evidence type="ECO:0000256" key="9">
    <source>
        <dbReference type="SAM" id="MobiDB-lite"/>
    </source>
</evidence>
<evidence type="ECO:0000256" key="6">
    <source>
        <dbReference type="ARBA" id="ARBA00023128"/>
    </source>
</evidence>